<dbReference type="RefSeq" id="WP_101853396.1">
    <property type="nucleotide sequence ID" value="NZ_LOMZ01000004.1"/>
</dbReference>
<dbReference type="InterPro" id="IPR036761">
    <property type="entry name" value="TTHA0802/YceI-like_sf"/>
</dbReference>
<feature type="domain" description="Lipid/polyisoprenoid-binding YceI-like" evidence="2">
    <location>
        <begin position="13"/>
        <end position="180"/>
    </location>
</feature>
<dbReference type="SMART" id="SM00867">
    <property type="entry name" value="YceI"/>
    <property type="match status" value="1"/>
</dbReference>
<comment type="caution">
    <text evidence="3">The sequence shown here is derived from an EMBL/GenBank/DDBJ whole genome shotgun (WGS) entry which is preliminary data.</text>
</comment>
<dbReference type="SUPFAM" id="SSF101874">
    <property type="entry name" value="YceI-like"/>
    <property type="match status" value="1"/>
</dbReference>
<dbReference type="AlphaFoldDB" id="A0A2N4SXR4"/>
<dbReference type="InterPro" id="IPR007372">
    <property type="entry name" value="Lipid/polyisoprenoid-bd_YceI"/>
</dbReference>
<reference evidence="3 4" key="1">
    <citation type="submission" date="2015-12" db="EMBL/GenBank/DDBJ databases">
        <authorList>
            <person name="Shamseldin A."/>
            <person name="Moawad H."/>
            <person name="Abd El-Rahim W.M."/>
            <person name="Sadowsky M.J."/>
        </authorList>
    </citation>
    <scope>NUCLEOTIDE SEQUENCE [LARGE SCALE GENOMIC DNA]</scope>
    <source>
        <strain evidence="3 4">S43</strain>
    </source>
</reference>
<sequence>MATTQLNGLTPGSWTFDPAHSEVAFTVRHAGISRVRGTFREVDAQLQVAEPIENSTLTATVQMASIDTKNADRDAHVRGADFFDVETYPTMTFRSTAVAFDGEEGTITGELTIKDVTRTVELATEFNGVAVDPFGVTRAGFTAETTISRKDFGITWNAALEAGGVLVSDKVDITLDVAFTAPQDDPETTIEGQDAATDEA</sequence>
<evidence type="ECO:0000256" key="1">
    <source>
        <dbReference type="ARBA" id="ARBA00008812"/>
    </source>
</evidence>
<name>A0A2N4SXR4_9MICC</name>
<dbReference type="Proteomes" id="UP000234632">
    <property type="component" value="Unassembled WGS sequence"/>
</dbReference>
<dbReference type="Gene3D" id="2.40.128.110">
    <property type="entry name" value="Lipid/polyisoprenoid-binding, YceI-like"/>
    <property type="match status" value="1"/>
</dbReference>
<evidence type="ECO:0000313" key="3">
    <source>
        <dbReference type="EMBL" id="PLC10736.1"/>
    </source>
</evidence>
<evidence type="ECO:0000259" key="2">
    <source>
        <dbReference type="SMART" id="SM00867"/>
    </source>
</evidence>
<evidence type="ECO:0000313" key="4">
    <source>
        <dbReference type="Proteomes" id="UP000234632"/>
    </source>
</evidence>
<gene>
    <name evidence="3" type="ORF">AUQ48_16930</name>
</gene>
<dbReference type="Pfam" id="PF04264">
    <property type="entry name" value="YceI"/>
    <property type="match status" value="1"/>
</dbReference>
<dbReference type="PANTHER" id="PTHR34406:SF1">
    <property type="entry name" value="PROTEIN YCEI"/>
    <property type="match status" value="1"/>
</dbReference>
<proteinExistence type="inferred from homology"/>
<accession>A0A2N4SXR4</accession>
<dbReference type="PANTHER" id="PTHR34406">
    <property type="entry name" value="PROTEIN YCEI"/>
    <property type="match status" value="1"/>
</dbReference>
<dbReference type="EMBL" id="LOMZ01000004">
    <property type="protein sequence ID" value="PLC10736.1"/>
    <property type="molecule type" value="Genomic_DNA"/>
</dbReference>
<protein>
    <submittedName>
        <fullName evidence="3">Polyisoprenoid-binding protein</fullName>
    </submittedName>
</protein>
<comment type="similarity">
    <text evidence="1">Belongs to the UPF0312 family.</text>
</comment>
<organism evidence="3 4">
    <name type="scientific">Kocuria flava</name>
    <dbReference type="NCBI Taxonomy" id="446860"/>
    <lineage>
        <taxon>Bacteria</taxon>
        <taxon>Bacillati</taxon>
        <taxon>Actinomycetota</taxon>
        <taxon>Actinomycetes</taxon>
        <taxon>Micrococcales</taxon>
        <taxon>Micrococcaceae</taxon>
        <taxon>Kocuria</taxon>
    </lineage>
</organism>